<keyword evidence="2" id="KW-1185">Reference proteome</keyword>
<protein>
    <submittedName>
        <fullName evidence="1">Uncharacterized protein</fullName>
    </submittedName>
</protein>
<dbReference type="Proteomes" id="UP001062846">
    <property type="component" value="Chromosome 5"/>
</dbReference>
<organism evidence="1 2">
    <name type="scientific">Rhododendron molle</name>
    <name type="common">Chinese azalea</name>
    <name type="synonym">Azalea mollis</name>
    <dbReference type="NCBI Taxonomy" id="49168"/>
    <lineage>
        <taxon>Eukaryota</taxon>
        <taxon>Viridiplantae</taxon>
        <taxon>Streptophyta</taxon>
        <taxon>Embryophyta</taxon>
        <taxon>Tracheophyta</taxon>
        <taxon>Spermatophyta</taxon>
        <taxon>Magnoliopsida</taxon>
        <taxon>eudicotyledons</taxon>
        <taxon>Gunneridae</taxon>
        <taxon>Pentapetalae</taxon>
        <taxon>asterids</taxon>
        <taxon>Ericales</taxon>
        <taxon>Ericaceae</taxon>
        <taxon>Ericoideae</taxon>
        <taxon>Rhodoreae</taxon>
        <taxon>Rhododendron</taxon>
    </lineage>
</organism>
<evidence type="ECO:0000313" key="2">
    <source>
        <dbReference type="Proteomes" id="UP001062846"/>
    </source>
</evidence>
<comment type="caution">
    <text evidence="1">The sequence shown here is derived from an EMBL/GenBank/DDBJ whole genome shotgun (WGS) entry which is preliminary data.</text>
</comment>
<evidence type="ECO:0000313" key="1">
    <source>
        <dbReference type="EMBL" id="KAI8554662.1"/>
    </source>
</evidence>
<dbReference type="EMBL" id="CM046392">
    <property type="protein sequence ID" value="KAI8554662.1"/>
    <property type="molecule type" value="Genomic_DNA"/>
</dbReference>
<sequence>MKPEECRKVDISLEMILRQYKGNGQFLIGSKLVELPASDIQFIFGIICGNKKVSGLSCSKNKVKFARRKGLQRLDQQGIKHLISEELLKNQVKYIEEKEEEQNEIEQEVIFIEEEEDEEQEGDEKKEQVKEEEDDENNEEDMETKEMLEEGGSAEEGDSVVVEQVAEEGNAAAVEQVTEEVDAAVDEEDEGDSAEEGDSVQKLSEEGGVENGDDSEMDDIFHTAEIVDEQIKSTNQSASTFIC</sequence>
<gene>
    <name evidence="1" type="ORF">RHMOL_Rhmol05G0115400</name>
</gene>
<accession>A0ACC0NMQ6</accession>
<reference evidence="1" key="1">
    <citation type="submission" date="2022-02" db="EMBL/GenBank/DDBJ databases">
        <title>Plant Genome Project.</title>
        <authorList>
            <person name="Zhang R.-G."/>
        </authorList>
    </citation>
    <scope>NUCLEOTIDE SEQUENCE</scope>
    <source>
        <strain evidence="1">AT1</strain>
    </source>
</reference>
<name>A0ACC0NMQ6_RHOML</name>
<proteinExistence type="predicted"/>